<dbReference type="CDD" id="cd02440">
    <property type="entry name" value="AdoMet_MTases"/>
    <property type="match status" value="1"/>
</dbReference>
<dbReference type="GO" id="GO:0008168">
    <property type="term" value="F:methyltransferase activity"/>
    <property type="evidence" value="ECO:0007669"/>
    <property type="project" value="UniProtKB-KW"/>
</dbReference>
<dbReference type="Gene3D" id="2.20.25.110">
    <property type="entry name" value="S-adenosyl-L-methionine-dependent methyltransferases"/>
    <property type="match status" value="1"/>
</dbReference>
<dbReference type="InterPro" id="IPR029063">
    <property type="entry name" value="SAM-dependent_MTases_sf"/>
</dbReference>
<comment type="caution">
    <text evidence="3">The sequence shown here is derived from an EMBL/GenBank/DDBJ whole genome shotgun (WGS) entry which is preliminary data.</text>
</comment>
<protein>
    <submittedName>
        <fullName evidence="3">Methyltransferase family protein</fullName>
    </submittedName>
</protein>
<dbReference type="GeneID" id="98916670"/>
<evidence type="ECO:0000259" key="2">
    <source>
        <dbReference type="Pfam" id="PF13649"/>
    </source>
</evidence>
<reference evidence="3 4" key="1">
    <citation type="submission" date="2019-03" db="EMBL/GenBank/DDBJ databases">
        <title>Genomic Encyclopedia of Type Strains, Phase IV (KMG-IV): sequencing the most valuable type-strain genomes for metagenomic binning, comparative biology and taxonomic classification.</title>
        <authorList>
            <person name="Goeker M."/>
        </authorList>
    </citation>
    <scope>NUCLEOTIDE SEQUENCE [LARGE SCALE GENOMIC DNA]</scope>
    <source>
        <strain evidence="3 4">DSM 29487</strain>
    </source>
</reference>
<evidence type="ECO:0000313" key="4">
    <source>
        <dbReference type="Proteomes" id="UP000295515"/>
    </source>
</evidence>
<evidence type="ECO:0000256" key="1">
    <source>
        <dbReference type="ARBA" id="ARBA00022679"/>
    </source>
</evidence>
<evidence type="ECO:0000313" key="3">
    <source>
        <dbReference type="EMBL" id="TCV91527.1"/>
    </source>
</evidence>
<dbReference type="Pfam" id="PF13649">
    <property type="entry name" value="Methyltransf_25"/>
    <property type="match status" value="1"/>
</dbReference>
<accession>A0A4R3YGX7</accession>
<dbReference type="InterPro" id="IPR041698">
    <property type="entry name" value="Methyltransf_25"/>
</dbReference>
<sequence>MSYETFAYYYDSLMEPQFYDDYENFIMNHASFDEVLELGCGTGEMAIRLAKRKKSVFATDLSTDMLEVAKQKAMAENVNLILQRIDMSDFSTSHQVDLILCLCDSINYLLDVEDVIQTFRNVYQSLKAEGTFIFDIDSLYKMNVILKDYCEKEDDEEFAFEWNVELLDEGYVHHHVYIEDKIEHEIVDEEHYQKTYSVAQYLYWLKEVGFEKIEYYSDFDEYHDDCERVIFVCRKEE</sequence>
<dbReference type="GO" id="GO:0032259">
    <property type="term" value="P:methylation"/>
    <property type="evidence" value="ECO:0007669"/>
    <property type="project" value="UniProtKB-KW"/>
</dbReference>
<name>A0A4R3YGX7_9FIRM</name>
<gene>
    <name evidence="3" type="ORF">EDD60_13122</name>
</gene>
<dbReference type="Gene3D" id="3.40.50.150">
    <property type="entry name" value="Vaccinia Virus protein VP39"/>
    <property type="match status" value="1"/>
</dbReference>
<dbReference type="EMBL" id="SMCQ01000031">
    <property type="protein sequence ID" value="TCV91527.1"/>
    <property type="molecule type" value="Genomic_DNA"/>
</dbReference>
<dbReference type="RefSeq" id="WP_066450629.1">
    <property type="nucleotide sequence ID" value="NZ_JANKBF010000026.1"/>
</dbReference>
<dbReference type="SUPFAM" id="SSF53335">
    <property type="entry name" value="S-adenosyl-L-methionine-dependent methyltransferases"/>
    <property type="match status" value="1"/>
</dbReference>
<feature type="domain" description="Methyltransferase" evidence="2">
    <location>
        <begin position="35"/>
        <end position="130"/>
    </location>
</feature>
<dbReference type="Proteomes" id="UP000295515">
    <property type="component" value="Unassembled WGS sequence"/>
</dbReference>
<keyword evidence="4" id="KW-1185">Reference proteome</keyword>
<proteinExistence type="predicted"/>
<keyword evidence="1 3" id="KW-0808">Transferase</keyword>
<keyword evidence="3" id="KW-0489">Methyltransferase</keyword>
<dbReference type="PANTHER" id="PTHR43861">
    <property type="entry name" value="TRANS-ACONITATE 2-METHYLTRANSFERASE-RELATED"/>
    <property type="match status" value="1"/>
</dbReference>
<organism evidence="3 4">
    <name type="scientific">Longibaculum muris</name>
    <dbReference type="NCBI Taxonomy" id="1796628"/>
    <lineage>
        <taxon>Bacteria</taxon>
        <taxon>Bacillati</taxon>
        <taxon>Bacillota</taxon>
        <taxon>Erysipelotrichia</taxon>
        <taxon>Erysipelotrichales</taxon>
        <taxon>Coprobacillaceae</taxon>
        <taxon>Longibaculum</taxon>
    </lineage>
</organism>
<dbReference type="AlphaFoldDB" id="A0A4R3YGX7"/>